<accession>A0A0F9SYP7</accession>
<dbReference type="EMBL" id="LAZR01002114">
    <property type="protein sequence ID" value="KKN34308.1"/>
    <property type="molecule type" value="Genomic_DNA"/>
</dbReference>
<reference evidence="1" key="1">
    <citation type="journal article" date="2015" name="Nature">
        <title>Complex archaea that bridge the gap between prokaryotes and eukaryotes.</title>
        <authorList>
            <person name="Spang A."/>
            <person name="Saw J.H."/>
            <person name="Jorgensen S.L."/>
            <person name="Zaremba-Niedzwiedzka K."/>
            <person name="Martijn J."/>
            <person name="Lind A.E."/>
            <person name="van Eijk R."/>
            <person name="Schleper C."/>
            <person name="Guy L."/>
            <person name="Ettema T.J."/>
        </authorList>
    </citation>
    <scope>NUCLEOTIDE SEQUENCE</scope>
</reference>
<organism evidence="1">
    <name type="scientific">marine sediment metagenome</name>
    <dbReference type="NCBI Taxonomy" id="412755"/>
    <lineage>
        <taxon>unclassified sequences</taxon>
        <taxon>metagenomes</taxon>
        <taxon>ecological metagenomes</taxon>
    </lineage>
</organism>
<gene>
    <name evidence="1" type="ORF">LCGC14_0795050</name>
</gene>
<protein>
    <submittedName>
        <fullName evidence="1">Uncharacterized protein</fullName>
    </submittedName>
</protein>
<proteinExistence type="predicted"/>
<evidence type="ECO:0000313" key="1">
    <source>
        <dbReference type="EMBL" id="KKN34308.1"/>
    </source>
</evidence>
<name>A0A0F9SYP7_9ZZZZ</name>
<dbReference type="AlphaFoldDB" id="A0A0F9SYP7"/>
<comment type="caution">
    <text evidence="1">The sequence shown here is derived from an EMBL/GenBank/DDBJ whole genome shotgun (WGS) entry which is preliminary data.</text>
</comment>
<sequence>MKLLRRLTLRRENKKEKCCHTCGCYLSLNFDKKITYCPVCDDINSLKEIKNEKN</sequence>